<sequence length="802" mass="89219">MLSRLLLILALIAQLTAAFSQATDRYTIIPRPAQLEPRAGDFVVSQSTTITVPFAQTDLKAIVDTFAYHINRSGGLNLSVRNVNKSALISRDAGPNSIQFLSSRDTTLGAEGYRIDVTDKLVTVEAVSSKGFFYAVQTLYQLLPRAVLNSTHPIPNTNLNSWTVPACRIQDRPRYTYRGMNLDVSRHFFSVAYIKKYLDLMALHKFNNFHWHLTDDQGWRIEIKKYPKLTQVGSQRRETIVGHYDDYDPQVFDGKPYGGFYTQDEIREVVRYAATKYINVVPEIEMPGHALAALAAYPELGCTAVGLDSRPYQVATKWGVFDDVFCPTEATFTFLQNVLTEVISLFPGKYIHIGGDECPKTAWRKSEFCQQLIKREGLKNEHGLQSYFINRIDKFVTSKGRRIIGWDEILEGNGPSIRLSPNATVMSWRGTKGGLEAARQRHDVIMTPGQFCYLDHYQGNPAQEPMAFGGLLPLPLVYSYNPTPPDLLPAEASHILGVQGNLWTEYIDTPDQADYMIWPRAAALAEVAWTPLIQKNYDDFARRLPTHFSRLAALNVNFSRTFYDAVPSAKPTTDGKLDITLSMGKQPTDGSASEIRYTLDSSIPSGESPRYEKPFVLDKSVTVRIATFDNGKPLSQLAKVQKEYIVSKATGKSYTLLSAPTSGRPDKKYSLTDGTSSGMGGYEVDGVVSFVGDIDAVLDLGQPQLVKSVRVGFLKYTAKNMCLPKQVEISVSDDGKTFNSVLIAKTNAAENGKRAIVRLPFDFAATTARYIRIIARNIGQVPAGLRNPGKQAQLAIDEFEVN</sequence>
<dbReference type="InterPro" id="IPR008979">
    <property type="entry name" value="Galactose-bd-like_sf"/>
</dbReference>
<feature type="signal peptide" evidence="6">
    <location>
        <begin position="1"/>
        <end position="22"/>
    </location>
</feature>
<evidence type="ECO:0000313" key="11">
    <source>
        <dbReference type="Proteomes" id="UP001597512"/>
    </source>
</evidence>
<dbReference type="PANTHER" id="PTHR22600">
    <property type="entry name" value="BETA-HEXOSAMINIDASE"/>
    <property type="match status" value="1"/>
</dbReference>
<evidence type="ECO:0000256" key="2">
    <source>
        <dbReference type="ARBA" id="ARBA00006285"/>
    </source>
</evidence>
<dbReference type="Pfam" id="PF00728">
    <property type="entry name" value="Glyco_hydro_20"/>
    <property type="match status" value="1"/>
</dbReference>
<dbReference type="PRINTS" id="PR00738">
    <property type="entry name" value="GLHYDRLASE20"/>
</dbReference>
<feature type="domain" description="F5/8 type C" evidence="8">
    <location>
        <begin position="697"/>
        <end position="777"/>
    </location>
</feature>
<accession>A0ABW6ANC9</accession>
<keyword evidence="6" id="KW-0732">Signal</keyword>
<keyword evidence="4" id="KW-0378">Hydrolase</keyword>
<feature type="domain" description="Beta-hexosaminidase bacterial type N-terminal" evidence="9">
    <location>
        <begin position="26"/>
        <end position="171"/>
    </location>
</feature>
<dbReference type="InterPro" id="IPR015882">
    <property type="entry name" value="HEX_bac_N"/>
</dbReference>
<keyword evidence="11" id="KW-1185">Reference proteome</keyword>
<dbReference type="SUPFAM" id="SSF55545">
    <property type="entry name" value="beta-N-acetylhexosaminidase-like domain"/>
    <property type="match status" value="1"/>
</dbReference>
<comment type="similarity">
    <text evidence="2">Belongs to the glycosyl hydrolase 20 family.</text>
</comment>
<reference evidence="11" key="1">
    <citation type="journal article" date="2019" name="Int. J. Syst. Evol. Microbiol.">
        <title>The Global Catalogue of Microorganisms (GCM) 10K type strain sequencing project: providing services to taxonomists for standard genome sequencing and annotation.</title>
        <authorList>
            <consortium name="The Broad Institute Genomics Platform"/>
            <consortium name="The Broad Institute Genome Sequencing Center for Infectious Disease"/>
            <person name="Wu L."/>
            <person name="Ma J."/>
        </authorList>
    </citation>
    <scope>NUCLEOTIDE SEQUENCE [LARGE SCALE GENOMIC DNA]</scope>
    <source>
        <strain evidence="11">KCTC 52490</strain>
    </source>
</reference>
<dbReference type="Gene3D" id="2.60.120.260">
    <property type="entry name" value="Galactose-binding domain-like"/>
    <property type="match status" value="1"/>
</dbReference>
<evidence type="ECO:0000259" key="8">
    <source>
        <dbReference type="Pfam" id="PF00754"/>
    </source>
</evidence>
<comment type="caution">
    <text evidence="10">The sequence shown here is derived from an EMBL/GenBank/DDBJ whole genome shotgun (WGS) entry which is preliminary data.</text>
</comment>
<feature type="chain" id="PRO_5047266859" description="beta-N-acetylhexosaminidase" evidence="6">
    <location>
        <begin position="23"/>
        <end position="802"/>
    </location>
</feature>
<dbReference type="Pfam" id="PF00754">
    <property type="entry name" value="F5_F8_type_C"/>
    <property type="match status" value="1"/>
</dbReference>
<feature type="domain" description="Glycoside hydrolase family 20 catalytic" evidence="7">
    <location>
        <begin position="175"/>
        <end position="531"/>
    </location>
</feature>
<dbReference type="SUPFAM" id="SSF49785">
    <property type="entry name" value="Galactose-binding domain-like"/>
    <property type="match status" value="1"/>
</dbReference>
<organism evidence="10 11">
    <name type="scientific">Spirosoma flavum</name>
    <dbReference type="NCBI Taxonomy" id="2048557"/>
    <lineage>
        <taxon>Bacteria</taxon>
        <taxon>Pseudomonadati</taxon>
        <taxon>Bacteroidota</taxon>
        <taxon>Cytophagia</taxon>
        <taxon>Cytophagales</taxon>
        <taxon>Cytophagaceae</taxon>
        <taxon>Spirosoma</taxon>
    </lineage>
</organism>
<dbReference type="Gene3D" id="3.20.20.80">
    <property type="entry name" value="Glycosidases"/>
    <property type="match status" value="1"/>
</dbReference>
<dbReference type="SUPFAM" id="SSF51445">
    <property type="entry name" value="(Trans)glycosidases"/>
    <property type="match status" value="1"/>
</dbReference>
<dbReference type="PANTHER" id="PTHR22600:SF57">
    <property type="entry name" value="BETA-N-ACETYLHEXOSAMINIDASE"/>
    <property type="match status" value="1"/>
</dbReference>
<evidence type="ECO:0000256" key="5">
    <source>
        <dbReference type="ARBA" id="ARBA00023295"/>
    </source>
</evidence>
<dbReference type="InterPro" id="IPR026876">
    <property type="entry name" value="Fn3_assoc_repeat"/>
</dbReference>
<evidence type="ECO:0000256" key="4">
    <source>
        <dbReference type="ARBA" id="ARBA00022801"/>
    </source>
</evidence>
<dbReference type="InterPro" id="IPR015883">
    <property type="entry name" value="Glyco_hydro_20_cat"/>
</dbReference>
<dbReference type="RefSeq" id="WP_381504275.1">
    <property type="nucleotide sequence ID" value="NZ_JBHUOM010000019.1"/>
</dbReference>
<dbReference type="EC" id="3.2.1.52" evidence="3"/>
<dbReference type="Gene3D" id="3.30.379.10">
    <property type="entry name" value="Chitobiase/beta-hexosaminidase domain 2-like"/>
    <property type="match status" value="1"/>
</dbReference>
<comment type="catalytic activity">
    <reaction evidence="1">
        <text>Hydrolysis of terminal non-reducing N-acetyl-D-hexosamine residues in N-acetyl-beta-D-hexosaminides.</text>
        <dbReference type="EC" id="3.2.1.52"/>
    </reaction>
</comment>
<dbReference type="Proteomes" id="UP001597512">
    <property type="component" value="Unassembled WGS sequence"/>
</dbReference>
<evidence type="ECO:0000256" key="6">
    <source>
        <dbReference type="SAM" id="SignalP"/>
    </source>
</evidence>
<dbReference type="EMBL" id="JBHUOM010000019">
    <property type="protein sequence ID" value="MFD2935943.1"/>
    <property type="molecule type" value="Genomic_DNA"/>
</dbReference>
<evidence type="ECO:0000256" key="3">
    <source>
        <dbReference type="ARBA" id="ARBA00012663"/>
    </source>
</evidence>
<evidence type="ECO:0000256" key="1">
    <source>
        <dbReference type="ARBA" id="ARBA00001231"/>
    </source>
</evidence>
<dbReference type="Pfam" id="PF02838">
    <property type="entry name" value="Glyco_hydro_20b"/>
    <property type="match status" value="1"/>
</dbReference>
<keyword evidence="5" id="KW-0326">Glycosidase</keyword>
<evidence type="ECO:0000259" key="7">
    <source>
        <dbReference type="Pfam" id="PF00728"/>
    </source>
</evidence>
<name>A0ABW6ANC9_9BACT</name>
<dbReference type="CDD" id="cd06563">
    <property type="entry name" value="GH20_chitobiase-like"/>
    <property type="match status" value="1"/>
</dbReference>
<evidence type="ECO:0000259" key="9">
    <source>
        <dbReference type="Pfam" id="PF02838"/>
    </source>
</evidence>
<dbReference type="InterPro" id="IPR000421">
    <property type="entry name" value="FA58C"/>
</dbReference>
<gene>
    <name evidence="10" type="ORF">ACFS25_19330</name>
</gene>
<dbReference type="InterPro" id="IPR029018">
    <property type="entry name" value="Hex-like_dom2"/>
</dbReference>
<dbReference type="InterPro" id="IPR017853">
    <property type="entry name" value="GH"/>
</dbReference>
<evidence type="ECO:0000313" key="10">
    <source>
        <dbReference type="EMBL" id="MFD2935943.1"/>
    </source>
</evidence>
<dbReference type="Pfam" id="PF13287">
    <property type="entry name" value="Fn3_assoc"/>
    <property type="match status" value="1"/>
</dbReference>
<proteinExistence type="inferred from homology"/>
<protein>
    <recommendedName>
        <fullName evidence="3">beta-N-acetylhexosaminidase</fullName>
        <ecNumber evidence="3">3.2.1.52</ecNumber>
    </recommendedName>
</protein>
<dbReference type="InterPro" id="IPR025705">
    <property type="entry name" value="Beta_hexosaminidase_sua/sub"/>
</dbReference>